<comment type="caution">
    <text evidence="1">The sequence shown here is derived from an EMBL/GenBank/DDBJ whole genome shotgun (WGS) entry which is preliminary data.</text>
</comment>
<organism evidence="1 2">
    <name type="scientific">Anaerofustis stercorihominis DSM 17244</name>
    <dbReference type="NCBI Taxonomy" id="445971"/>
    <lineage>
        <taxon>Bacteria</taxon>
        <taxon>Bacillati</taxon>
        <taxon>Bacillota</taxon>
        <taxon>Clostridia</taxon>
        <taxon>Eubacteriales</taxon>
        <taxon>Eubacteriaceae</taxon>
        <taxon>Anaerofustis</taxon>
    </lineage>
</organism>
<name>B1CC78_9FIRM</name>
<reference evidence="1" key="2">
    <citation type="submission" date="2013-08" db="EMBL/GenBank/DDBJ databases">
        <title>Draft genome sequence of Anaerofustis stercorihominis (DSM 17244).</title>
        <authorList>
            <person name="Sudarsanam P."/>
            <person name="Ley R."/>
            <person name="Guruge J."/>
            <person name="Turnbaugh P.J."/>
            <person name="Mahowald M."/>
            <person name="Liep D."/>
            <person name="Gordon J."/>
        </authorList>
    </citation>
    <scope>NUCLEOTIDE SEQUENCE</scope>
    <source>
        <strain evidence="1">DSM 17244</strain>
    </source>
</reference>
<dbReference type="GeneID" id="98000655"/>
<dbReference type="RefSeq" id="WP_007050345.1">
    <property type="nucleotide sequence ID" value="NZ_DS560019.1"/>
</dbReference>
<accession>B1CC78</accession>
<dbReference type="STRING" id="445971.ANASTE_01578"/>
<keyword evidence="2" id="KW-1185">Reference proteome</keyword>
<evidence type="ECO:0000313" key="1">
    <source>
        <dbReference type="EMBL" id="EDS71875.1"/>
    </source>
</evidence>
<evidence type="ECO:0000313" key="2">
    <source>
        <dbReference type="Proteomes" id="UP000005178"/>
    </source>
</evidence>
<protein>
    <submittedName>
        <fullName evidence="1">Uncharacterized protein</fullName>
    </submittedName>
</protein>
<proteinExistence type="predicted"/>
<dbReference type="AlphaFoldDB" id="B1CC78"/>
<reference evidence="1" key="1">
    <citation type="submission" date="2008-01" db="EMBL/GenBank/DDBJ databases">
        <authorList>
            <person name="Fulton L."/>
            <person name="Clifton S."/>
            <person name="Fulton B."/>
            <person name="Xu J."/>
            <person name="Minx P."/>
            <person name="Pepin K.H."/>
            <person name="Johnson M."/>
            <person name="Thiruvilangam P."/>
            <person name="Bhonagiri V."/>
            <person name="Nash W.E."/>
            <person name="Mardis E.R."/>
            <person name="Wilson R.K."/>
        </authorList>
    </citation>
    <scope>NUCLEOTIDE SEQUENCE [LARGE SCALE GENOMIC DNA]</scope>
    <source>
        <strain evidence="1">DSM 17244</strain>
    </source>
</reference>
<sequence>MKKDTEELKKARYDIIKARAIIERMKIDSEHTESETLKALSPFIDIIYDLTGMAVKKLTNHITEEEGEREA</sequence>
<dbReference type="EMBL" id="ABIL02000006">
    <property type="protein sequence ID" value="EDS71875.1"/>
    <property type="molecule type" value="Genomic_DNA"/>
</dbReference>
<gene>
    <name evidence="1" type="ORF">ANASTE_01578</name>
</gene>
<dbReference type="Proteomes" id="UP000005178">
    <property type="component" value="Unassembled WGS sequence"/>
</dbReference>
<dbReference type="HOGENOM" id="CLU_2731154_0_0_9"/>